<evidence type="ECO:0000313" key="7">
    <source>
        <dbReference type="Proteomes" id="UP000239724"/>
    </source>
</evidence>
<dbReference type="CDD" id="cd01745">
    <property type="entry name" value="GATase1_2"/>
    <property type="match status" value="1"/>
</dbReference>
<evidence type="ECO:0000256" key="4">
    <source>
        <dbReference type="ARBA" id="ARBA00060634"/>
    </source>
</evidence>
<dbReference type="PANTHER" id="PTHR43235:SF1">
    <property type="entry name" value="GLUTAMINE AMIDOTRANSFERASE PB2B2.05-RELATED"/>
    <property type="match status" value="1"/>
</dbReference>
<dbReference type="EMBL" id="NHRY01000214">
    <property type="protein sequence ID" value="PPQ30339.1"/>
    <property type="molecule type" value="Genomic_DNA"/>
</dbReference>
<comment type="catalytic activity">
    <reaction evidence="2">
        <text>4-(gamma-L-glutamylamino)butanoate + H2O = 4-aminobutanoate + L-glutamate</text>
        <dbReference type="Rhea" id="RHEA:19737"/>
        <dbReference type="ChEBI" id="CHEBI:15377"/>
        <dbReference type="ChEBI" id="CHEBI:29985"/>
        <dbReference type="ChEBI" id="CHEBI:58800"/>
        <dbReference type="ChEBI" id="CHEBI:59888"/>
        <dbReference type="EC" id="3.5.1.94"/>
    </reaction>
</comment>
<dbReference type="Pfam" id="PF07722">
    <property type="entry name" value="Peptidase_C26"/>
    <property type="match status" value="1"/>
</dbReference>
<proteinExistence type="inferred from homology"/>
<comment type="pathway">
    <text evidence="4">Amine and polyamine degradation; putrescine degradation; 4-aminobutanoate from putrescine: step 4/4.</text>
</comment>
<dbReference type="InterPro" id="IPR044668">
    <property type="entry name" value="PuuD-like"/>
</dbReference>
<evidence type="ECO:0000313" key="6">
    <source>
        <dbReference type="EMBL" id="PPQ30339.1"/>
    </source>
</evidence>
<dbReference type="PROSITE" id="PS51273">
    <property type="entry name" value="GATASE_TYPE_1"/>
    <property type="match status" value="1"/>
</dbReference>
<dbReference type="SUPFAM" id="SSF52317">
    <property type="entry name" value="Class I glutamine amidotransferase-like"/>
    <property type="match status" value="1"/>
</dbReference>
<evidence type="ECO:0000256" key="1">
    <source>
        <dbReference type="ARBA" id="ARBA00011083"/>
    </source>
</evidence>
<reference evidence="6 7" key="1">
    <citation type="journal article" date="2018" name="Arch. Microbiol.">
        <title>New insights into the metabolic potential of the phototrophic purple bacterium Rhodopila globiformis DSM 161(T) from its draft genome sequence and evidence for a vanadium-dependent nitrogenase.</title>
        <authorList>
            <person name="Imhoff J.F."/>
            <person name="Rahn T."/>
            <person name="Kunzel S."/>
            <person name="Neulinger S.C."/>
        </authorList>
    </citation>
    <scope>NUCLEOTIDE SEQUENCE [LARGE SCALE GENOMIC DNA]</scope>
    <source>
        <strain evidence="6 7">DSM 161</strain>
    </source>
</reference>
<dbReference type="GO" id="GO:0006598">
    <property type="term" value="P:polyamine catabolic process"/>
    <property type="evidence" value="ECO:0007669"/>
    <property type="project" value="TreeGrafter"/>
</dbReference>
<dbReference type="PANTHER" id="PTHR43235">
    <property type="entry name" value="GLUTAMINE AMIDOTRANSFERASE PB2B2.05-RELATED"/>
    <property type="match status" value="1"/>
</dbReference>
<dbReference type="InterPro" id="IPR011697">
    <property type="entry name" value="Peptidase_C26"/>
</dbReference>
<sequence>MDTPMIVGIPVCARTVNEMPVHQTPARYAEAVLGGVEALPMLIPPLGERMLAALDHVDGLLVPGSPSNVHPSHYDGGESETPDLHDLDRDHTTLPLIRAAIARGVPLLAICRGIQELNVALGGSLIQRVHIRDGRADHRGGPGPLEVRYGVKHAVSVTGSLARILGAGSIMVNSIHGQAIDRLGAGLVVEATAPDGTIEGVAMPAAKNFVLGLQWHPEWAYAGNPHSVAIFRAFGDACRRTKAQGG</sequence>
<protein>
    <recommendedName>
        <fullName evidence="5">gamma-glutamyl-gamma-aminobutyrate hydrolase</fullName>
        <ecNumber evidence="5">3.5.1.94</ecNumber>
    </recommendedName>
</protein>
<dbReference type="OrthoDB" id="9813383at2"/>
<evidence type="ECO:0000256" key="3">
    <source>
        <dbReference type="ARBA" id="ARBA00055068"/>
    </source>
</evidence>
<dbReference type="InterPro" id="IPR029062">
    <property type="entry name" value="Class_I_gatase-like"/>
</dbReference>
<dbReference type="Proteomes" id="UP000239724">
    <property type="component" value="Unassembled WGS sequence"/>
</dbReference>
<dbReference type="AlphaFoldDB" id="A0A2S6N6T8"/>
<organism evidence="6 7">
    <name type="scientific">Rhodopila globiformis</name>
    <name type="common">Rhodopseudomonas globiformis</name>
    <dbReference type="NCBI Taxonomy" id="1071"/>
    <lineage>
        <taxon>Bacteria</taxon>
        <taxon>Pseudomonadati</taxon>
        <taxon>Pseudomonadota</taxon>
        <taxon>Alphaproteobacteria</taxon>
        <taxon>Acetobacterales</taxon>
        <taxon>Acetobacteraceae</taxon>
        <taxon>Rhodopila</taxon>
    </lineage>
</organism>
<dbReference type="EC" id="3.5.1.94" evidence="5"/>
<dbReference type="GO" id="GO:0005829">
    <property type="term" value="C:cytosol"/>
    <property type="evidence" value="ECO:0007669"/>
    <property type="project" value="TreeGrafter"/>
</dbReference>
<keyword evidence="7" id="KW-1185">Reference proteome</keyword>
<dbReference type="Gene3D" id="3.40.50.880">
    <property type="match status" value="1"/>
</dbReference>
<dbReference type="FunFam" id="3.40.50.880:FF:000030">
    <property type="entry name" value="Gamma-glutamyl-gamma-aminobutyrate hydrolase PuuD"/>
    <property type="match status" value="1"/>
</dbReference>
<name>A0A2S6N6T8_RHOGL</name>
<comment type="function">
    <text evidence="3">Involved in the breakdown of putrescine via hydrolysis of the gamma-glutamyl linkage of gamma-glutamyl-gamma-aminobutyrate.</text>
</comment>
<comment type="caution">
    <text evidence="6">The sequence shown here is derived from an EMBL/GenBank/DDBJ whole genome shotgun (WGS) entry which is preliminary data.</text>
</comment>
<gene>
    <name evidence="6" type="ORF">CCS01_19475</name>
</gene>
<dbReference type="GO" id="GO:0033969">
    <property type="term" value="F:gamma-glutamyl-gamma-aminobutyrate hydrolase activity"/>
    <property type="evidence" value="ECO:0007669"/>
    <property type="project" value="UniProtKB-EC"/>
</dbReference>
<evidence type="ECO:0000256" key="5">
    <source>
        <dbReference type="ARBA" id="ARBA00066788"/>
    </source>
</evidence>
<comment type="similarity">
    <text evidence="1">Belongs to the peptidase C26 family.</text>
</comment>
<evidence type="ECO:0000256" key="2">
    <source>
        <dbReference type="ARBA" id="ARBA00052718"/>
    </source>
</evidence>
<accession>A0A2S6N6T8</accession>